<dbReference type="Proteomes" id="UP000324853">
    <property type="component" value="Unassembled WGS sequence"/>
</dbReference>
<dbReference type="Gene3D" id="3.90.550.10">
    <property type="entry name" value="Spore Coat Polysaccharide Biosynthesis Protein SpsA, Chain A"/>
    <property type="match status" value="1"/>
</dbReference>
<dbReference type="PANTHER" id="PTHR43685">
    <property type="entry name" value="GLYCOSYLTRANSFERASE"/>
    <property type="match status" value="1"/>
</dbReference>
<dbReference type="RefSeq" id="WP_148750741.1">
    <property type="nucleotide sequence ID" value="NZ_VSSR01000016.1"/>
</dbReference>
<dbReference type="Pfam" id="PF00535">
    <property type="entry name" value="Glycos_transf_2"/>
    <property type="match status" value="1"/>
</dbReference>
<proteinExistence type="predicted"/>
<dbReference type="OrthoDB" id="9794124at2"/>
<comment type="caution">
    <text evidence="2">The sequence shown here is derived from an EMBL/GenBank/DDBJ whole genome shotgun (WGS) entry which is preliminary data.</text>
</comment>
<dbReference type="SUPFAM" id="SSF53448">
    <property type="entry name" value="Nucleotide-diphospho-sugar transferases"/>
    <property type="match status" value="1"/>
</dbReference>
<dbReference type="PANTHER" id="PTHR43685:SF2">
    <property type="entry name" value="GLYCOSYLTRANSFERASE 2-LIKE DOMAIN-CONTAINING PROTEIN"/>
    <property type="match status" value="1"/>
</dbReference>
<dbReference type="InterPro" id="IPR029044">
    <property type="entry name" value="Nucleotide-diphossugar_trans"/>
</dbReference>
<dbReference type="CDD" id="cd06433">
    <property type="entry name" value="GT_2_WfgS_like"/>
    <property type="match status" value="1"/>
</dbReference>
<evidence type="ECO:0000259" key="1">
    <source>
        <dbReference type="Pfam" id="PF00535"/>
    </source>
</evidence>
<dbReference type="InterPro" id="IPR050834">
    <property type="entry name" value="Glycosyltransf_2"/>
</dbReference>
<dbReference type="AlphaFoldDB" id="A0A5S4WZB9"/>
<dbReference type="EMBL" id="VSSR01000016">
    <property type="protein sequence ID" value="TYL85909.1"/>
    <property type="molecule type" value="Genomic_DNA"/>
</dbReference>
<accession>A0A5S4WZB9</accession>
<organism evidence="2 3">
    <name type="scientific">Bradyrhizobium cytisi</name>
    <dbReference type="NCBI Taxonomy" id="515489"/>
    <lineage>
        <taxon>Bacteria</taxon>
        <taxon>Pseudomonadati</taxon>
        <taxon>Pseudomonadota</taxon>
        <taxon>Alphaproteobacteria</taxon>
        <taxon>Hyphomicrobiales</taxon>
        <taxon>Nitrobacteraceae</taxon>
        <taxon>Bradyrhizobium</taxon>
    </lineage>
</organism>
<feature type="domain" description="Glycosyltransferase 2-like" evidence="1">
    <location>
        <begin position="9"/>
        <end position="134"/>
    </location>
</feature>
<evidence type="ECO:0000313" key="3">
    <source>
        <dbReference type="Proteomes" id="UP000324853"/>
    </source>
</evidence>
<evidence type="ECO:0000313" key="2">
    <source>
        <dbReference type="EMBL" id="TYL85909.1"/>
    </source>
</evidence>
<keyword evidence="2" id="KW-0808">Transferase</keyword>
<dbReference type="InterPro" id="IPR001173">
    <property type="entry name" value="Glyco_trans_2-like"/>
</dbReference>
<name>A0A5S4WZB9_9BRAD</name>
<protein>
    <submittedName>
        <fullName evidence="2">Glycosyltransferase</fullName>
    </submittedName>
</protein>
<dbReference type="GO" id="GO:0016740">
    <property type="term" value="F:transferase activity"/>
    <property type="evidence" value="ECO:0007669"/>
    <property type="project" value="UniProtKB-KW"/>
</dbReference>
<sequence>MAKTEIPITVVVPSYNQGRFVDETITSLLDQNYPALDILVMDGGSTDDTVERLKHYGDRITWVSERDNGQSHAIAKGFARAREGWITWLNSDDVQSNRALWAVNEVVARNLDAEVVVGQGHYMDEDGSNHRPYPTIKVGPDVDVALEMFEKGYLAQPSIFFRTSAYANIGGINPALRFCMDYDLWARFALAGCRFAACDVDISGNRWYATTKSAGQTLELLAEVTAVQVRHFGRVSPYFVQAISDNLYQTLHGNHYGDRHHVVYRLLYFKTVWLWLNIRQPAHCLRGLFRETIAKSGPLVGDRLTISDCWRGLRQAIGRPKVAT</sequence>
<keyword evidence="3" id="KW-1185">Reference proteome</keyword>
<reference evidence="2 3" key="1">
    <citation type="submission" date="2019-08" db="EMBL/GenBank/DDBJ databases">
        <title>Bradyrhizobium hipponensis sp. nov., a rhizobium isolated from a Lupinus angustifolius root nodule in Tunisia.</title>
        <authorList>
            <person name="Off K."/>
            <person name="Rejili M."/>
            <person name="Mars M."/>
            <person name="Brachmann A."/>
            <person name="Marin M."/>
        </authorList>
    </citation>
    <scope>NUCLEOTIDE SEQUENCE [LARGE SCALE GENOMIC DNA]</scope>
    <source>
        <strain evidence="2 3">CTAW11</strain>
    </source>
</reference>
<gene>
    <name evidence="2" type="ORF">FXB38_10325</name>
</gene>